<gene>
    <name evidence="1" type="ORF">B5P46_02420</name>
</gene>
<sequence>MSVLCIEGTDAVLGRRCTVTYFVAVAERAFASALEAMTDEELFAMMADLESRSEAWVKPSPHDEDFAKIVLTESAIERRFPGQMFKPYREWQIRRTRRNCA</sequence>
<name>A0A4Q1UCY1_RHILE</name>
<dbReference type="Proteomes" id="UP000290767">
    <property type="component" value="Unassembled WGS sequence"/>
</dbReference>
<evidence type="ECO:0000313" key="2">
    <source>
        <dbReference type="Proteomes" id="UP000290767"/>
    </source>
</evidence>
<proteinExistence type="predicted"/>
<reference evidence="1 2" key="1">
    <citation type="submission" date="2017-03" db="EMBL/GenBank/DDBJ databases">
        <authorList>
            <person name="Safronova V.I."/>
            <person name="Sazanova A.L."/>
            <person name="Chirak E.R."/>
        </authorList>
    </citation>
    <scope>NUCLEOTIDE SEQUENCE [LARGE SCALE GENOMIC DNA]</scope>
    <source>
        <strain evidence="1 2">Tri-43</strain>
    </source>
</reference>
<protein>
    <submittedName>
        <fullName evidence="1">Uncharacterized protein</fullName>
    </submittedName>
</protein>
<organism evidence="1 2">
    <name type="scientific">Rhizobium leguminosarum</name>
    <dbReference type="NCBI Taxonomy" id="384"/>
    <lineage>
        <taxon>Bacteria</taxon>
        <taxon>Pseudomonadati</taxon>
        <taxon>Pseudomonadota</taxon>
        <taxon>Alphaproteobacteria</taxon>
        <taxon>Hyphomicrobiales</taxon>
        <taxon>Rhizobiaceae</taxon>
        <taxon>Rhizobium/Agrobacterium group</taxon>
        <taxon>Rhizobium</taxon>
    </lineage>
</organism>
<comment type="caution">
    <text evidence="1">The sequence shown here is derived from an EMBL/GenBank/DDBJ whole genome shotgun (WGS) entry which is preliminary data.</text>
</comment>
<evidence type="ECO:0000313" key="1">
    <source>
        <dbReference type="EMBL" id="RXT29932.1"/>
    </source>
</evidence>
<accession>A0A4Q1UCY1</accession>
<dbReference type="AlphaFoldDB" id="A0A4Q1UCY1"/>
<dbReference type="EMBL" id="MZMU01000002">
    <property type="protein sequence ID" value="RXT29932.1"/>
    <property type="molecule type" value="Genomic_DNA"/>
</dbReference>